<gene>
    <name evidence="1" type="ORF">TSUD_70690</name>
</gene>
<evidence type="ECO:0000313" key="1">
    <source>
        <dbReference type="EMBL" id="GAU25416.1"/>
    </source>
</evidence>
<sequence>MAGENNEVAFVNDNLYGARGLHAPATVARCNGACRCVMAVGLEALRFSISEDSGLDGGGYAEKGKAALWRIGKTCSGGSCQPPLH</sequence>
<dbReference type="EMBL" id="DF973311">
    <property type="protein sequence ID" value="GAU25416.1"/>
    <property type="molecule type" value="Genomic_DNA"/>
</dbReference>
<keyword evidence="2" id="KW-1185">Reference proteome</keyword>
<proteinExistence type="predicted"/>
<protein>
    <submittedName>
        <fullName evidence="1">Uncharacterized protein</fullName>
    </submittedName>
</protein>
<dbReference type="Proteomes" id="UP000242715">
    <property type="component" value="Unassembled WGS sequence"/>
</dbReference>
<name>A0A2Z6M107_TRISU</name>
<evidence type="ECO:0000313" key="2">
    <source>
        <dbReference type="Proteomes" id="UP000242715"/>
    </source>
</evidence>
<dbReference type="AlphaFoldDB" id="A0A2Z6M107"/>
<reference evidence="2" key="1">
    <citation type="journal article" date="2017" name="Front. Plant Sci.">
        <title>Climate Clever Clovers: New Paradigm to Reduce the Environmental Footprint of Ruminants by Breeding Low Methanogenic Forages Utilizing Haplotype Variation.</title>
        <authorList>
            <person name="Kaur P."/>
            <person name="Appels R."/>
            <person name="Bayer P.E."/>
            <person name="Keeble-Gagnere G."/>
            <person name="Wang J."/>
            <person name="Hirakawa H."/>
            <person name="Shirasawa K."/>
            <person name="Vercoe P."/>
            <person name="Stefanova K."/>
            <person name="Durmic Z."/>
            <person name="Nichols P."/>
            <person name="Revell C."/>
            <person name="Isobe S.N."/>
            <person name="Edwards D."/>
            <person name="Erskine W."/>
        </authorList>
    </citation>
    <scope>NUCLEOTIDE SEQUENCE [LARGE SCALE GENOMIC DNA]</scope>
    <source>
        <strain evidence="2">cv. Daliak</strain>
    </source>
</reference>
<organism evidence="1 2">
    <name type="scientific">Trifolium subterraneum</name>
    <name type="common">Subterranean clover</name>
    <dbReference type="NCBI Taxonomy" id="3900"/>
    <lineage>
        <taxon>Eukaryota</taxon>
        <taxon>Viridiplantae</taxon>
        <taxon>Streptophyta</taxon>
        <taxon>Embryophyta</taxon>
        <taxon>Tracheophyta</taxon>
        <taxon>Spermatophyta</taxon>
        <taxon>Magnoliopsida</taxon>
        <taxon>eudicotyledons</taxon>
        <taxon>Gunneridae</taxon>
        <taxon>Pentapetalae</taxon>
        <taxon>rosids</taxon>
        <taxon>fabids</taxon>
        <taxon>Fabales</taxon>
        <taxon>Fabaceae</taxon>
        <taxon>Papilionoideae</taxon>
        <taxon>50 kb inversion clade</taxon>
        <taxon>NPAAA clade</taxon>
        <taxon>Hologalegina</taxon>
        <taxon>IRL clade</taxon>
        <taxon>Trifolieae</taxon>
        <taxon>Trifolium</taxon>
    </lineage>
</organism>
<accession>A0A2Z6M107</accession>